<dbReference type="RefSeq" id="WP_310459155.1">
    <property type="nucleotide sequence ID" value="NZ_JAVKPH010000043.1"/>
</dbReference>
<protein>
    <submittedName>
        <fullName evidence="4">MmgE/PrpD family protein</fullName>
    </submittedName>
</protein>
<dbReference type="SUPFAM" id="SSF103378">
    <property type="entry name" value="2-methylcitrate dehydratase PrpD"/>
    <property type="match status" value="1"/>
</dbReference>
<keyword evidence="5" id="KW-1185">Reference proteome</keyword>
<accession>A0ABU1FDU6</accession>
<evidence type="ECO:0000259" key="3">
    <source>
        <dbReference type="Pfam" id="PF19305"/>
    </source>
</evidence>
<dbReference type="EMBL" id="JAVKPH010000043">
    <property type="protein sequence ID" value="MDR5655042.1"/>
    <property type="molecule type" value="Genomic_DNA"/>
</dbReference>
<feature type="domain" description="MmgE/PrpD N-terminal" evidence="2">
    <location>
        <begin position="14"/>
        <end position="242"/>
    </location>
</feature>
<dbReference type="Gene3D" id="3.30.1330.120">
    <property type="entry name" value="2-methylcitrate dehydratase PrpD"/>
    <property type="match status" value="1"/>
</dbReference>
<evidence type="ECO:0000259" key="2">
    <source>
        <dbReference type="Pfam" id="PF03972"/>
    </source>
</evidence>
<comment type="similarity">
    <text evidence="1">Belongs to the PrpD family.</text>
</comment>
<dbReference type="PANTHER" id="PTHR16943">
    <property type="entry name" value="2-METHYLCITRATE DEHYDRATASE-RELATED"/>
    <property type="match status" value="1"/>
</dbReference>
<comment type="caution">
    <text evidence="4">The sequence shown here is derived from an EMBL/GenBank/DDBJ whole genome shotgun (WGS) entry which is preliminary data.</text>
</comment>
<dbReference type="InterPro" id="IPR005656">
    <property type="entry name" value="MmgE_PrpD"/>
</dbReference>
<dbReference type="Pfam" id="PF03972">
    <property type="entry name" value="MmgE_PrpD_N"/>
    <property type="match status" value="1"/>
</dbReference>
<gene>
    <name evidence="4" type="ORF">RGD00_20730</name>
</gene>
<organism evidence="4 5">
    <name type="scientific">Ruixingdingia sedimenti</name>
    <dbReference type="NCBI Taxonomy" id="3073604"/>
    <lineage>
        <taxon>Bacteria</taxon>
        <taxon>Pseudomonadati</taxon>
        <taxon>Pseudomonadota</taxon>
        <taxon>Alphaproteobacteria</taxon>
        <taxon>Rhodobacterales</taxon>
        <taxon>Paracoccaceae</taxon>
        <taxon>Ruixingdingia</taxon>
    </lineage>
</organism>
<feature type="domain" description="MmgE/PrpD C-terminal" evidence="3">
    <location>
        <begin position="269"/>
        <end position="423"/>
    </location>
</feature>
<evidence type="ECO:0000313" key="4">
    <source>
        <dbReference type="EMBL" id="MDR5655042.1"/>
    </source>
</evidence>
<dbReference type="InterPro" id="IPR045337">
    <property type="entry name" value="MmgE_PrpD_C"/>
</dbReference>
<evidence type="ECO:0000256" key="1">
    <source>
        <dbReference type="ARBA" id="ARBA00006174"/>
    </source>
</evidence>
<dbReference type="Proteomes" id="UP001247754">
    <property type="component" value="Unassembled WGS sequence"/>
</dbReference>
<name>A0ABU1FDU6_9RHOB</name>
<evidence type="ECO:0000313" key="5">
    <source>
        <dbReference type="Proteomes" id="UP001247754"/>
    </source>
</evidence>
<proteinExistence type="inferred from homology"/>
<reference evidence="4 5" key="1">
    <citation type="submission" date="2023-09" db="EMBL/GenBank/DDBJ databases">
        <title>Xinfangfangia sedmenti sp. nov., isolated the sedment.</title>
        <authorList>
            <person name="Xu L."/>
        </authorList>
    </citation>
    <scope>NUCLEOTIDE SEQUENCE [LARGE SCALE GENOMIC DNA]</scope>
    <source>
        <strain evidence="4 5">LG-4</strain>
    </source>
</reference>
<dbReference type="Pfam" id="PF19305">
    <property type="entry name" value="MmgE_PrpD_C"/>
    <property type="match status" value="1"/>
</dbReference>
<dbReference type="InterPro" id="IPR042183">
    <property type="entry name" value="MmgE/PrpD_sf_1"/>
</dbReference>
<dbReference type="InterPro" id="IPR045336">
    <property type="entry name" value="MmgE_PrpD_N"/>
</dbReference>
<sequence>MTLSAETITRLRALGDLPGAVRDTALRHFADAVGVGHGAAGSQAGAHWRRYAQAQDGRGPASVFGLPHGLPAATAALVNGGLIHSLEYDDTHTGSIVHGSAVLAAAALAAGEAAGASGAAVIRAYTLWYEVFIRLGLAAAGGFQNRGFQLTSVGGALCAAGIAADLKGLDADTAQHAVGIALSQASGVFEFLTNGSTVKSMHPGWAAHAGLIAADLAGAGMTGPLTALEGKFGLFRLFAGDDGAPDRFRALIGDLGQVWHLQSAAYKFHPCCHYLHPFIEAARLLQAEGVTAGQVARFGCGVPQGAAGIVAEPWAEKARAAGHLARWSLPVTVAMQLVDGRVDLASFEDPLSPGVADLAARSDWHVLADSAFPARFDAFLRLTLTDGRVLERRIDDVYGNGSRPPAQADLDAKFAANLARLAPGADAGPLRAALAGLADAPDTAALSAALRGLVPAKE</sequence>
<dbReference type="PANTHER" id="PTHR16943:SF8">
    <property type="entry name" value="2-METHYLCITRATE DEHYDRATASE"/>
    <property type="match status" value="1"/>
</dbReference>
<dbReference type="Gene3D" id="1.10.4100.10">
    <property type="entry name" value="2-methylcitrate dehydratase PrpD"/>
    <property type="match status" value="1"/>
</dbReference>
<dbReference type="InterPro" id="IPR042188">
    <property type="entry name" value="MmgE/PrpD_sf_2"/>
</dbReference>
<dbReference type="InterPro" id="IPR036148">
    <property type="entry name" value="MmgE/PrpD_sf"/>
</dbReference>